<feature type="compositionally biased region" description="Polar residues" evidence="2">
    <location>
        <begin position="307"/>
        <end position="333"/>
    </location>
</feature>
<proteinExistence type="predicted"/>
<feature type="region of interest" description="Disordered" evidence="2">
    <location>
        <begin position="282"/>
        <end position="360"/>
    </location>
</feature>
<feature type="coiled-coil region" evidence="1">
    <location>
        <begin position="36"/>
        <end position="63"/>
    </location>
</feature>
<evidence type="ECO:0000256" key="1">
    <source>
        <dbReference type="SAM" id="Coils"/>
    </source>
</evidence>
<protein>
    <submittedName>
        <fullName evidence="3">BZIP domain-containing protein</fullName>
    </submittedName>
</protein>
<dbReference type="AlphaFoldDB" id="A0A5K3EID9"/>
<feature type="region of interest" description="Disordered" evidence="2">
    <location>
        <begin position="1"/>
        <end position="35"/>
    </location>
</feature>
<keyword evidence="1" id="KW-0175">Coiled coil</keyword>
<feature type="compositionally biased region" description="Basic and acidic residues" evidence="2">
    <location>
        <begin position="176"/>
        <end position="185"/>
    </location>
</feature>
<accession>A0A5K3EID9</accession>
<evidence type="ECO:0000256" key="2">
    <source>
        <dbReference type="SAM" id="MobiDB-lite"/>
    </source>
</evidence>
<name>A0A5K3EID9_MESCO</name>
<sequence length="360" mass="41037">MKSGVSRKVNDRSRINSVNPHVGLSPAKSGTFAPPLHRVESTIDDLIEENRRLRQCLAEYRDKCSYLEKKLKYFERDKRRQQDEFQSMLDTLAENSEDIVPNQETVRLISKLRRRIVALERCVDEKDAQLRAFQGDAKRCKLKELQTQLQTAMCDVERLQNTVDSQQKKLHARHSNKQERQVRMDSERAVERIAFQKALAIVNAKCESLAKQNEELSDKLKRLSSQRSSSVDPRDNPISSNLSYDQAHVNKSLMELRDSIEVNYLTSLATITNLRRQIPQDDAISQVERAPSTSSRHRGTSYKSDRLSATTTPPVSLVSQYTEHQSRDPSSSRCGILKPVSDDECPDSVSETETSMTSSP</sequence>
<reference evidence="3" key="1">
    <citation type="submission" date="2019-11" db="UniProtKB">
        <authorList>
            <consortium name="WormBaseParasite"/>
        </authorList>
    </citation>
    <scope>IDENTIFICATION</scope>
</reference>
<feature type="region of interest" description="Disordered" evidence="2">
    <location>
        <begin position="166"/>
        <end position="185"/>
    </location>
</feature>
<feature type="compositionally biased region" description="Low complexity" evidence="2">
    <location>
        <begin position="348"/>
        <end position="360"/>
    </location>
</feature>
<organism evidence="3">
    <name type="scientific">Mesocestoides corti</name>
    <name type="common">Flatworm</name>
    <dbReference type="NCBI Taxonomy" id="53468"/>
    <lineage>
        <taxon>Eukaryota</taxon>
        <taxon>Metazoa</taxon>
        <taxon>Spiralia</taxon>
        <taxon>Lophotrochozoa</taxon>
        <taxon>Platyhelminthes</taxon>
        <taxon>Cestoda</taxon>
        <taxon>Eucestoda</taxon>
        <taxon>Cyclophyllidea</taxon>
        <taxon>Mesocestoididae</taxon>
        <taxon>Mesocestoides</taxon>
    </lineage>
</organism>
<evidence type="ECO:0000313" key="3">
    <source>
        <dbReference type="WBParaSite" id="MCU_000778-RC"/>
    </source>
</evidence>
<feature type="region of interest" description="Disordered" evidence="2">
    <location>
        <begin position="220"/>
        <end position="243"/>
    </location>
</feature>
<dbReference type="WBParaSite" id="MCU_000778-RC">
    <property type="protein sequence ID" value="MCU_000778-RC"/>
    <property type="gene ID" value="MCU_000778"/>
</dbReference>